<organism evidence="1 2">
    <name type="scientific">Panagrolaimus sp. ES5</name>
    <dbReference type="NCBI Taxonomy" id="591445"/>
    <lineage>
        <taxon>Eukaryota</taxon>
        <taxon>Metazoa</taxon>
        <taxon>Ecdysozoa</taxon>
        <taxon>Nematoda</taxon>
        <taxon>Chromadorea</taxon>
        <taxon>Rhabditida</taxon>
        <taxon>Tylenchina</taxon>
        <taxon>Panagrolaimomorpha</taxon>
        <taxon>Panagrolaimoidea</taxon>
        <taxon>Panagrolaimidae</taxon>
        <taxon>Panagrolaimus</taxon>
    </lineage>
</organism>
<evidence type="ECO:0000313" key="1">
    <source>
        <dbReference type="Proteomes" id="UP000887579"/>
    </source>
</evidence>
<accession>A0AC34FDW5</accession>
<reference evidence="2" key="1">
    <citation type="submission" date="2022-11" db="UniProtKB">
        <authorList>
            <consortium name="WormBaseParasite"/>
        </authorList>
    </citation>
    <scope>IDENTIFICATION</scope>
</reference>
<protein>
    <submittedName>
        <fullName evidence="2">BPTI/Kunitz inhibitor domain-containing protein</fullName>
    </submittedName>
</protein>
<name>A0AC34FDW5_9BILA</name>
<dbReference type="Proteomes" id="UP000887579">
    <property type="component" value="Unplaced"/>
</dbReference>
<dbReference type="WBParaSite" id="ES5_v2.g15308.t1">
    <property type="protein sequence ID" value="ES5_v2.g15308.t1"/>
    <property type="gene ID" value="ES5_v2.g15308"/>
</dbReference>
<proteinExistence type="predicted"/>
<evidence type="ECO:0000313" key="2">
    <source>
        <dbReference type="WBParaSite" id="ES5_v2.g15308.t1"/>
    </source>
</evidence>
<sequence>MGEKKTQIVLRWFAKNGECCSYPYGYCPGTLVKDDITLRTKEECELYCLSNSAQIASSFVEDVVAASESPFEMELNKNEVASGPNLNNVESVSDTKEADNSTSADEKMTTNTNVKSHNENLVASTPSPPTTVSFTDLVLNNNFSTTASFTDLVLSQNFTTTTPSFIDFVLHNNSASFPIKTKASDSNASNKLEAKNSVPLNPSTRPSESTTTKETKKTKKSSTNLNPQNESTTIRATEPARPTSTTSDSINVIDSEINSASISSSPTDSKNAAPEKTNNNLKSVPVKEMFHFEPLPPTPSPLFPTLANPIQGDVDGGHELEEVFPPGYGPEIDENNKTRVILHSDIPEPIPIAPPNEESDAHAKELVSEMSESDTKKDVVVAEKKDDTNVLKKKEEAMPQLQQPQQNASIKPVLALKTNAMNEPKMETATKNPQSGSEIELKILKKSFDEIKRTLLPMKVELFVAMKSCMKILPYRSMCPSGMPSQFTLRWFVKAGMCCAYPFGYCHGELVFNEEAIKTKKECEELCLGKIDSEKPYHLF</sequence>